<evidence type="ECO:0000256" key="4">
    <source>
        <dbReference type="ARBA" id="ARBA00022741"/>
    </source>
</evidence>
<dbReference type="SUPFAM" id="SSF90123">
    <property type="entry name" value="ABC transporter transmembrane region"/>
    <property type="match status" value="1"/>
</dbReference>
<dbReference type="InterPro" id="IPR027417">
    <property type="entry name" value="P-loop_NTPase"/>
</dbReference>
<dbReference type="AlphaFoldDB" id="A0A3N0HYE8"/>
<dbReference type="OrthoDB" id="9762778at2"/>
<protein>
    <submittedName>
        <fullName evidence="11">ABC transporter ATP-binding protein</fullName>
    </submittedName>
</protein>
<keyword evidence="2" id="KW-0813">Transport</keyword>
<evidence type="ECO:0000313" key="12">
    <source>
        <dbReference type="Proteomes" id="UP000276568"/>
    </source>
</evidence>
<dbReference type="InterPro" id="IPR011527">
    <property type="entry name" value="ABC1_TM_dom"/>
</dbReference>
<comment type="caution">
    <text evidence="11">The sequence shown here is derived from an EMBL/GenBank/DDBJ whole genome shotgun (WGS) entry which is preliminary data.</text>
</comment>
<dbReference type="Gene3D" id="1.20.1560.10">
    <property type="entry name" value="ABC transporter type 1, transmembrane domain"/>
    <property type="match status" value="1"/>
</dbReference>
<feature type="domain" description="ABC transporter" evidence="9">
    <location>
        <begin position="377"/>
        <end position="609"/>
    </location>
</feature>
<evidence type="ECO:0000256" key="7">
    <source>
        <dbReference type="ARBA" id="ARBA00023136"/>
    </source>
</evidence>
<feature type="transmembrane region" description="Helical" evidence="8">
    <location>
        <begin position="64"/>
        <end position="97"/>
    </location>
</feature>
<proteinExistence type="predicted"/>
<dbReference type="CDD" id="cd03254">
    <property type="entry name" value="ABCC_Glucan_exporter_like"/>
    <property type="match status" value="1"/>
</dbReference>
<dbReference type="Proteomes" id="UP000276568">
    <property type="component" value="Unassembled WGS sequence"/>
</dbReference>
<dbReference type="GO" id="GO:0015421">
    <property type="term" value="F:ABC-type oligopeptide transporter activity"/>
    <property type="evidence" value="ECO:0007669"/>
    <property type="project" value="TreeGrafter"/>
</dbReference>
<keyword evidence="3 8" id="KW-0812">Transmembrane</keyword>
<evidence type="ECO:0000256" key="5">
    <source>
        <dbReference type="ARBA" id="ARBA00022840"/>
    </source>
</evidence>
<keyword evidence="7 8" id="KW-0472">Membrane</keyword>
<accession>A0A3N0HYE8</accession>
<evidence type="ECO:0000256" key="1">
    <source>
        <dbReference type="ARBA" id="ARBA00004651"/>
    </source>
</evidence>
<dbReference type="SMART" id="SM00382">
    <property type="entry name" value="AAA"/>
    <property type="match status" value="1"/>
</dbReference>
<name>A0A3N0HYE8_9FIRM</name>
<dbReference type="PROSITE" id="PS00211">
    <property type="entry name" value="ABC_TRANSPORTER_1"/>
    <property type="match status" value="1"/>
</dbReference>
<comment type="subcellular location">
    <subcellularLocation>
        <location evidence="1">Cell membrane</location>
        <topology evidence="1">Multi-pass membrane protein</topology>
    </subcellularLocation>
</comment>
<dbReference type="InterPro" id="IPR003593">
    <property type="entry name" value="AAA+_ATPase"/>
</dbReference>
<dbReference type="InterPro" id="IPR003439">
    <property type="entry name" value="ABC_transporter-like_ATP-bd"/>
</dbReference>
<reference evidence="11 12" key="1">
    <citation type="submission" date="2018-11" db="EMBL/GenBank/DDBJ databases">
        <title>Clostridium sp. nov., a member of the family Erysipelotrichaceae isolated from pig faeces.</title>
        <authorList>
            <person name="Chang Y.-H."/>
        </authorList>
    </citation>
    <scope>NUCLEOTIDE SEQUENCE [LARGE SCALE GENOMIC DNA]</scope>
    <source>
        <strain evidence="11 12">YH-panp20</strain>
    </source>
</reference>
<evidence type="ECO:0000259" key="10">
    <source>
        <dbReference type="PROSITE" id="PS50929"/>
    </source>
</evidence>
<feature type="transmembrane region" description="Helical" evidence="8">
    <location>
        <begin position="21"/>
        <end position="44"/>
    </location>
</feature>
<dbReference type="InterPro" id="IPR039421">
    <property type="entry name" value="Type_1_exporter"/>
</dbReference>
<dbReference type="EMBL" id="RJQC01000003">
    <property type="protein sequence ID" value="RNM29708.1"/>
    <property type="molecule type" value="Genomic_DNA"/>
</dbReference>
<dbReference type="CDD" id="cd18547">
    <property type="entry name" value="ABC_6TM_Tm288_like"/>
    <property type="match status" value="1"/>
</dbReference>
<dbReference type="GO" id="GO:0005886">
    <property type="term" value="C:plasma membrane"/>
    <property type="evidence" value="ECO:0007669"/>
    <property type="project" value="UniProtKB-SubCell"/>
</dbReference>
<dbReference type="Pfam" id="PF00005">
    <property type="entry name" value="ABC_tran"/>
    <property type="match status" value="1"/>
</dbReference>
<dbReference type="PANTHER" id="PTHR43394:SF1">
    <property type="entry name" value="ATP-BINDING CASSETTE SUB-FAMILY B MEMBER 10, MITOCHONDRIAL"/>
    <property type="match status" value="1"/>
</dbReference>
<dbReference type="InterPro" id="IPR036640">
    <property type="entry name" value="ABC1_TM_sf"/>
</dbReference>
<feature type="transmembrane region" description="Helical" evidence="8">
    <location>
        <begin position="263"/>
        <end position="290"/>
    </location>
</feature>
<evidence type="ECO:0000256" key="3">
    <source>
        <dbReference type="ARBA" id="ARBA00022692"/>
    </source>
</evidence>
<dbReference type="SUPFAM" id="SSF52540">
    <property type="entry name" value="P-loop containing nucleoside triphosphate hydrolases"/>
    <property type="match status" value="1"/>
</dbReference>
<dbReference type="GO" id="GO:0005524">
    <property type="term" value="F:ATP binding"/>
    <property type="evidence" value="ECO:0007669"/>
    <property type="project" value="UniProtKB-KW"/>
</dbReference>
<dbReference type="FunFam" id="3.40.50.300:FF:000287">
    <property type="entry name" value="Multidrug ABC transporter ATP-binding protein"/>
    <property type="match status" value="1"/>
</dbReference>
<evidence type="ECO:0000256" key="8">
    <source>
        <dbReference type="SAM" id="Phobius"/>
    </source>
</evidence>
<dbReference type="InterPro" id="IPR017871">
    <property type="entry name" value="ABC_transporter-like_CS"/>
</dbReference>
<dbReference type="Gene3D" id="3.40.50.300">
    <property type="entry name" value="P-loop containing nucleotide triphosphate hydrolases"/>
    <property type="match status" value="1"/>
</dbReference>
<dbReference type="PROSITE" id="PS50929">
    <property type="entry name" value="ABC_TM1F"/>
    <property type="match status" value="1"/>
</dbReference>
<dbReference type="PROSITE" id="PS50893">
    <property type="entry name" value="ABC_TRANSPORTER_2"/>
    <property type="match status" value="1"/>
</dbReference>
<dbReference type="Pfam" id="PF00664">
    <property type="entry name" value="ABC_membrane"/>
    <property type="match status" value="1"/>
</dbReference>
<evidence type="ECO:0000256" key="6">
    <source>
        <dbReference type="ARBA" id="ARBA00022989"/>
    </source>
</evidence>
<dbReference type="GO" id="GO:0016887">
    <property type="term" value="F:ATP hydrolysis activity"/>
    <property type="evidence" value="ECO:0007669"/>
    <property type="project" value="InterPro"/>
</dbReference>
<keyword evidence="12" id="KW-1185">Reference proteome</keyword>
<dbReference type="PANTHER" id="PTHR43394">
    <property type="entry name" value="ATP-DEPENDENT PERMEASE MDL1, MITOCHONDRIAL"/>
    <property type="match status" value="1"/>
</dbReference>
<sequence>MKQNSLVRIIKEVLHNYPIHALLVLIFIIVSSVASVYGSMFMQQLVDNYITPLLSQSHPNYMPLLHALIQLSIIFLIGVLANWLFNFLCVTISVGSLKKLRDGLFKHMESLPIGYFDTHAHGDMMSVYTNDIDTLRQLLSQSIPMALSSLITIITVSISMLILNIPLACVTFAVGALMIIVSKNVSKKSSKYFIRQQKDLGTVNGFIEEMMEGSKVIKVFNHEQASIEEFNQYNEDLFHAADKANKYANVLMPILGNMGYISLVLNALVGSILAINHVGGLTLGTIAAFIQLNRSFNGPIGQISTQLNAIIMAQAGAQRICELQDAISEVDDGRVTLVNMKQDEQGNWHECHENTGHWFWAHPRKEGTEYVELKGDVRFHDVSFSYTPEKEILHDINLFAKPGQKIAFVGPTGAGKTTITNLINRFYDIQQGSITYDGIDVKLIKKKDLRHSLGIVLQDVNLFTGTVMDNIRYGNLEASDEDCIAAAKLANAHEFIMHLEHGYNTIINGESLSQGQRQLLSIARAAVADPPVLILDEATSSIDTHTERIVQEGMDKLMEGRTVFVIAHRLSTIQNANAIMVLEQGKIIERGNHEDLLKQKGKYYQLYTGSFADNA</sequence>
<keyword evidence="4" id="KW-0547">Nucleotide-binding</keyword>
<feature type="transmembrane region" description="Helical" evidence="8">
    <location>
        <begin position="138"/>
        <end position="156"/>
    </location>
</feature>
<evidence type="ECO:0000259" key="9">
    <source>
        <dbReference type="PROSITE" id="PS50893"/>
    </source>
</evidence>
<keyword evidence="5 11" id="KW-0067">ATP-binding</keyword>
<organism evidence="11 12">
    <name type="scientific">Absicoccus porci</name>
    <dbReference type="NCBI Taxonomy" id="2486576"/>
    <lineage>
        <taxon>Bacteria</taxon>
        <taxon>Bacillati</taxon>
        <taxon>Bacillota</taxon>
        <taxon>Erysipelotrichia</taxon>
        <taxon>Erysipelotrichales</taxon>
        <taxon>Erysipelotrichaceae</taxon>
        <taxon>Absicoccus</taxon>
    </lineage>
</organism>
<feature type="transmembrane region" description="Helical" evidence="8">
    <location>
        <begin position="162"/>
        <end position="181"/>
    </location>
</feature>
<feature type="domain" description="ABC transmembrane type-1" evidence="10">
    <location>
        <begin position="22"/>
        <end position="312"/>
    </location>
</feature>
<evidence type="ECO:0000256" key="2">
    <source>
        <dbReference type="ARBA" id="ARBA00022448"/>
    </source>
</evidence>
<evidence type="ECO:0000313" key="11">
    <source>
        <dbReference type="EMBL" id="RNM29708.1"/>
    </source>
</evidence>
<keyword evidence="6 8" id="KW-1133">Transmembrane helix</keyword>
<dbReference type="RefSeq" id="WP_128520771.1">
    <property type="nucleotide sequence ID" value="NZ_CAUWBR010000015.1"/>
</dbReference>
<gene>
    <name evidence="11" type="ORF">EDX97_08715</name>
</gene>